<sequence length="466" mass="52047">MASAEYVNRAVSHAPEGAVRFMIIVATLLCGYYSRGSIVLALPVPEMAQLPSGAAGAAAGAMVYSCISEICSFLLLWLTWSHGEQFTYVACVAYFTLLSTTGSIIQQVHDIITWRDMLWDQFNNKKLNPNNPEQAIANGSVGMDLVLYYIQYYCYNVEAMFVMFWAIALAQSVYKLSERGRLRRMLHRINAAGKIIAVVFPLCTILSLRIPALQKQFVPFILVADLPLMLSLAVGSSTMLAILTRYVQSRRKLTSFNVSYGPSSQSGSNSADTTVNSSTNKSQPTRSVYDRWLMGRFTIAFLALSIFEVTNTLFQLASIGNNKKDEILVEPDFSLERARATFALFLPGVTPGIFLFIIFGTTRNCRTLMLETFTLRRWRRLREEKRNTMEACAAGRKDSRKPLPPLPKARWADEAQGESIQMRTLRSENASESNLSDGGSILPMMTNDIKHHLGEGYKSPWRSPAS</sequence>
<feature type="region of interest" description="Disordered" evidence="1">
    <location>
        <begin position="389"/>
        <end position="443"/>
    </location>
</feature>
<comment type="caution">
    <text evidence="3">The sequence shown here is derived from an EMBL/GenBank/DDBJ whole genome shotgun (WGS) entry which is preliminary data.</text>
</comment>
<feature type="compositionally biased region" description="Low complexity" evidence="1">
    <location>
        <begin position="259"/>
        <end position="270"/>
    </location>
</feature>
<feature type="transmembrane region" description="Helical" evidence="2">
    <location>
        <begin position="340"/>
        <end position="359"/>
    </location>
</feature>
<evidence type="ECO:0008006" key="5">
    <source>
        <dbReference type="Google" id="ProtNLM"/>
    </source>
</evidence>
<dbReference type="RefSeq" id="XP_060417402.1">
    <property type="nucleotide sequence ID" value="XM_060557052.1"/>
</dbReference>
<feature type="compositionally biased region" description="Polar residues" evidence="1">
    <location>
        <begin position="271"/>
        <end position="284"/>
    </location>
</feature>
<evidence type="ECO:0000313" key="3">
    <source>
        <dbReference type="EMBL" id="KAK1596549.1"/>
    </source>
</evidence>
<dbReference type="GeneID" id="85441292"/>
<feature type="transmembrane region" description="Helical" evidence="2">
    <location>
        <begin position="299"/>
        <end position="320"/>
    </location>
</feature>
<feature type="compositionally biased region" description="Polar residues" evidence="1">
    <location>
        <begin position="418"/>
        <end position="437"/>
    </location>
</feature>
<keyword evidence="2" id="KW-1133">Transmembrane helix</keyword>
<gene>
    <name evidence="3" type="ORF">LY79DRAFT_543529</name>
</gene>
<evidence type="ECO:0000313" key="4">
    <source>
        <dbReference type="Proteomes" id="UP001230504"/>
    </source>
</evidence>
<feature type="region of interest" description="Disordered" evidence="1">
    <location>
        <begin position="259"/>
        <end position="284"/>
    </location>
</feature>
<name>A0AAD8Q8J2_9PEZI</name>
<keyword evidence="2" id="KW-0472">Membrane</keyword>
<reference evidence="3" key="1">
    <citation type="submission" date="2021-06" db="EMBL/GenBank/DDBJ databases">
        <title>Comparative genomics, transcriptomics and evolutionary studies reveal genomic signatures of adaptation to plant cell wall in hemibiotrophic fungi.</title>
        <authorList>
            <consortium name="DOE Joint Genome Institute"/>
            <person name="Baroncelli R."/>
            <person name="Diaz J.F."/>
            <person name="Benocci T."/>
            <person name="Peng M."/>
            <person name="Battaglia E."/>
            <person name="Haridas S."/>
            <person name="Andreopoulos W."/>
            <person name="Labutti K."/>
            <person name="Pangilinan J."/>
            <person name="Floch G.L."/>
            <person name="Makela M.R."/>
            <person name="Henrissat B."/>
            <person name="Grigoriev I.V."/>
            <person name="Crouch J.A."/>
            <person name="De Vries R.P."/>
            <person name="Sukno S.A."/>
            <person name="Thon M.R."/>
        </authorList>
    </citation>
    <scope>NUCLEOTIDE SEQUENCE</scope>
    <source>
        <strain evidence="3">CBS 125086</strain>
    </source>
</reference>
<feature type="transmembrane region" description="Helical" evidence="2">
    <location>
        <begin position="86"/>
        <end position="105"/>
    </location>
</feature>
<proteinExistence type="predicted"/>
<keyword evidence="2" id="KW-0812">Transmembrane</keyword>
<feature type="transmembrane region" description="Helical" evidence="2">
    <location>
        <begin position="217"/>
        <end position="243"/>
    </location>
</feature>
<evidence type="ECO:0000256" key="2">
    <source>
        <dbReference type="SAM" id="Phobius"/>
    </source>
</evidence>
<dbReference type="Proteomes" id="UP001230504">
    <property type="component" value="Unassembled WGS sequence"/>
</dbReference>
<evidence type="ECO:0000256" key="1">
    <source>
        <dbReference type="SAM" id="MobiDB-lite"/>
    </source>
</evidence>
<dbReference type="EMBL" id="JAHLJV010000011">
    <property type="protein sequence ID" value="KAK1596549.1"/>
    <property type="molecule type" value="Genomic_DNA"/>
</dbReference>
<organism evidence="3 4">
    <name type="scientific">Colletotrichum navitas</name>
    <dbReference type="NCBI Taxonomy" id="681940"/>
    <lineage>
        <taxon>Eukaryota</taxon>
        <taxon>Fungi</taxon>
        <taxon>Dikarya</taxon>
        <taxon>Ascomycota</taxon>
        <taxon>Pezizomycotina</taxon>
        <taxon>Sordariomycetes</taxon>
        <taxon>Hypocreomycetidae</taxon>
        <taxon>Glomerellales</taxon>
        <taxon>Glomerellaceae</taxon>
        <taxon>Colletotrichum</taxon>
        <taxon>Colletotrichum graminicola species complex</taxon>
    </lineage>
</organism>
<protein>
    <recommendedName>
        <fullName evidence="5">Glycoside hydrolase</fullName>
    </recommendedName>
</protein>
<dbReference type="AlphaFoldDB" id="A0AAD8Q8J2"/>
<feature type="transmembrane region" description="Helical" evidence="2">
    <location>
        <begin position="191"/>
        <end position="211"/>
    </location>
</feature>
<feature type="transmembrane region" description="Helical" evidence="2">
    <location>
        <begin position="21"/>
        <end position="42"/>
    </location>
</feature>
<keyword evidence="4" id="KW-1185">Reference proteome</keyword>
<feature type="transmembrane region" description="Helical" evidence="2">
    <location>
        <begin position="150"/>
        <end position="170"/>
    </location>
</feature>
<feature type="transmembrane region" description="Helical" evidence="2">
    <location>
        <begin position="54"/>
        <end position="79"/>
    </location>
</feature>
<accession>A0AAD8Q8J2</accession>